<proteinExistence type="predicted"/>
<sequence>MEMIMHPLEIISLPSIRIPSPPRNPLPAMSEKIANVNVGCISSRKLKWFAWGTGGLIVFIGLLVFVVFLVLHPSKPSFNLEDVTVYQFNVSKVPPYAITIIMQVTLSSRNPNSRIGVEYQPLHVYATYRDQQITMAYLLPPTYQGHKEPVVWSPPLTGYDMPISPYSQQSLDQDWHAGVILMNIKLQGDVKWKVGTWISPKYHLYVHCPANIRFGDLNNGGPNLIKGQPVDHCDVEIAS</sequence>
<evidence type="ECO:0000256" key="2">
    <source>
        <dbReference type="ARBA" id="ARBA00022692"/>
    </source>
</evidence>
<dbReference type="AlphaFoldDB" id="A0A6J5V526"/>
<keyword evidence="2 5" id="KW-0812">Transmembrane</keyword>
<dbReference type="Proteomes" id="UP000507222">
    <property type="component" value="Unassembled WGS sequence"/>
</dbReference>
<evidence type="ECO:0000256" key="3">
    <source>
        <dbReference type="ARBA" id="ARBA00022989"/>
    </source>
</evidence>
<comment type="subcellular location">
    <subcellularLocation>
        <location evidence="1">Membrane</location>
        <topology evidence="1">Single-pass membrane protein</topology>
    </subcellularLocation>
</comment>
<dbReference type="InterPro" id="IPR044839">
    <property type="entry name" value="NDR1-like"/>
</dbReference>
<accession>A0A6J5V526</accession>
<evidence type="ECO:0000256" key="4">
    <source>
        <dbReference type="ARBA" id="ARBA00023136"/>
    </source>
</evidence>
<organism evidence="7 8">
    <name type="scientific">Prunus armeniaca</name>
    <name type="common">Apricot</name>
    <name type="synonym">Armeniaca vulgaris</name>
    <dbReference type="NCBI Taxonomy" id="36596"/>
    <lineage>
        <taxon>Eukaryota</taxon>
        <taxon>Viridiplantae</taxon>
        <taxon>Streptophyta</taxon>
        <taxon>Embryophyta</taxon>
        <taxon>Tracheophyta</taxon>
        <taxon>Spermatophyta</taxon>
        <taxon>Magnoliopsida</taxon>
        <taxon>eudicotyledons</taxon>
        <taxon>Gunneridae</taxon>
        <taxon>Pentapetalae</taxon>
        <taxon>rosids</taxon>
        <taxon>fabids</taxon>
        <taxon>Rosales</taxon>
        <taxon>Rosaceae</taxon>
        <taxon>Amygdaloideae</taxon>
        <taxon>Amygdaleae</taxon>
        <taxon>Prunus</taxon>
    </lineage>
</organism>
<dbReference type="EMBL" id="CAEKDK010000006">
    <property type="protein sequence ID" value="CAB4283313.1"/>
    <property type="molecule type" value="Genomic_DNA"/>
</dbReference>
<dbReference type="PANTHER" id="PTHR31415:SF166">
    <property type="entry name" value="LATE EMBRYOGENESIS ABUNDANT (LEA) HYDROXYPROLINE-RICH GLYCOPROTEIN FAMILY"/>
    <property type="match status" value="1"/>
</dbReference>
<name>A0A6J5V526_PRUAR</name>
<reference evidence="7 8" key="1">
    <citation type="submission" date="2020-05" db="EMBL/GenBank/DDBJ databases">
        <authorList>
            <person name="Campoy J."/>
            <person name="Schneeberger K."/>
            <person name="Spophaly S."/>
        </authorList>
    </citation>
    <scope>NUCLEOTIDE SEQUENCE [LARGE SCALE GENOMIC DNA]</scope>
    <source>
        <strain evidence="7">PruArmRojPasFocal</strain>
    </source>
</reference>
<protein>
    <recommendedName>
        <fullName evidence="6">Late embryogenesis abundant protein LEA-2 subgroup domain-containing protein</fullName>
    </recommendedName>
</protein>
<feature type="domain" description="Late embryogenesis abundant protein LEA-2 subgroup" evidence="6">
    <location>
        <begin position="105"/>
        <end position="204"/>
    </location>
</feature>
<gene>
    <name evidence="7" type="ORF">CURHAP_LOCUS37646</name>
</gene>
<dbReference type="Pfam" id="PF03168">
    <property type="entry name" value="LEA_2"/>
    <property type="match status" value="1"/>
</dbReference>
<keyword evidence="4 5" id="KW-0472">Membrane</keyword>
<evidence type="ECO:0000313" key="8">
    <source>
        <dbReference type="Proteomes" id="UP000507222"/>
    </source>
</evidence>
<keyword evidence="3 5" id="KW-1133">Transmembrane helix</keyword>
<evidence type="ECO:0000256" key="1">
    <source>
        <dbReference type="ARBA" id="ARBA00004167"/>
    </source>
</evidence>
<dbReference type="GO" id="GO:0005886">
    <property type="term" value="C:plasma membrane"/>
    <property type="evidence" value="ECO:0007669"/>
    <property type="project" value="TreeGrafter"/>
</dbReference>
<evidence type="ECO:0000313" key="7">
    <source>
        <dbReference type="EMBL" id="CAB4283313.1"/>
    </source>
</evidence>
<dbReference type="InterPro" id="IPR004864">
    <property type="entry name" value="LEA_2"/>
</dbReference>
<evidence type="ECO:0000259" key="6">
    <source>
        <dbReference type="Pfam" id="PF03168"/>
    </source>
</evidence>
<evidence type="ECO:0000256" key="5">
    <source>
        <dbReference type="SAM" id="Phobius"/>
    </source>
</evidence>
<dbReference type="GO" id="GO:0009506">
    <property type="term" value="C:plasmodesma"/>
    <property type="evidence" value="ECO:0007669"/>
    <property type="project" value="TreeGrafter"/>
</dbReference>
<dbReference type="PANTHER" id="PTHR31415">
    <property type="entry name" value="OS05G0367900 PROTEIN"/>
    <property type="match status" value="1"/>
</dbReference>
<dbReference type="GO" id="GO:0098542">
    <property type="term" value="P:defense response to other organism"/>
    <property type="evidence" value="ECO:0007669"/>
    <property type="project" value="InterPro"/>
</dbReference>
<feature type="transmembrane region" description="Helical" evidence="5">
    <location>
        <begin position="48"/>
        <end position="71"/>
    </location>
</feature>